<sequence>MTSPPTPLLQGEGRKIPNMKSLRDFKILIAPPSLAGKGAGGLGHRGL</sequence>
<dbReference type="AlphaFoldDB" id="A0A6J7ZHA4"/>
<gene>
    <name evidence="1" type="ORF">PLAN_120118</name>
</gene>
<organism evidence="1 2">
    <name type="scientific">Planktothrix rubescens CCAP 1459/22</name>
    <dbReference type="NCBI Taxonomy" id="329571"/>
    <lineage>
        <taxon>Bacteria</taxon>
        <taxon>Bacillati</taxon>
        <taxon>Cyanobacteriota</taxon>
        <taxon>Cyanophyceae</taxon>
        <taxon>Oscillatoriophycideae</taxon>
        <taxon>Oscillatoriales</taxon>
        <taxon>Microcoleaceae</taxon>
        <taxon>Planktothrix</taxon>
    </lineage>
</organism>
<protein>
    <submittedName>
        <fullName evidence="1">Uncharacterized protein</fullName>
    </submittedName>
</protein>
<dbReference type="EMBL" id="CZCZ02000007">
    <property type="protein sequence ID" value="CAC5340892.1"/>
    <property type="molecule type" value="Genomic_DNA"/>
</dbReference>
<name>A0A6J7ZHA4_PLARU</name>
<evidence type="ECO:0000313" key="1">
    <source>
        <dbReference type="EMBL" id="CAC5340892.1"/>
    </source>
</evidence>
<evidence type="ECO:0000313" key="2">
    <source>
        <dbReference type="Proteomes" id="UP000196521"/>
    </source>
</evidence>
<keyword evidence="2" id="KW-1185">Reference proteome</keyword>
<proteinExistence type="predicted"/>
<dbReference type="Proteomes" id="UP000196521">
    <property type="component" value="Unassembled WGS sequence"/>
</dbReference>
<comment type="caution">
    <text evidence="1">The sequence shown here is derived from an EMBL/GenBank/DDBJ whole genome shotgun (WGS) entry which is preliminary data.</text>
</comment>
<reference evidence="1" key="1">
    <citation type="submission" date="2020-05" db="EMBL/GenBank/DDBJ databases">
        <authorList>
            <consortium name="Genoscope - CEA"/>
            <person name="William W."/>
        </authorList>
    </citation>
    <scope>NUCLEOTIDE SEQUENCE [LARGE SCALE GENOMIC DNA]</scope>
    <source>
        <strain evidence="1">PCC 7821</strain>
    </source>
</reference>
<accession>A0A6J7ZHA4</accession>